<keyword evidence="4" id="KW-1185">Reference proteome</keyword>
<sequence>MATQLPSPPSTPQPESKDGPVAVQKDVFPAVEPEELGDETPLSERLDRLLESYLQLLDTYTILREQLSKDLSAGFFALASSNRNSSLGPGRRYGEEGYDQRMKALRTVRFEPKTTYPSIKAAREEPEISTEETAQVKEETSTEGQPAETPSDPGTQLGGTPSKTKSQENDKQNDSKSSSPSNPTHNRSHLTLCYNYTIHTSTPPPTSKDPLKWYGILVPPPLRQCQTHFRNAVSSTIPDLLSTTSEMQLLEKQIWELRRELGLTEGHEQHGTIAKTCGQETQENGEGDDDPLLSSLSPSKDESTSRKQLPLRKASLLSPSSPTRPAEPRSRILKLG</sequence>
<feature type="region of interest" description="Disordered" evidence="2">
    <location>
        <begin position="115"/>
        <end position="188"/>
    </location>
</feature>
<feature type="region of interest" description="Disordered" evidence="2">
    <location>
        <begin position="266"/>
        <end position="336"/>
    </location>
</feature>
<dbReference type="EMBL" id="MU404351">
    <property type="protein sequence ID" value="KAI1616390.1"/>
    <property type="molecule type" value="Genomic_DNA"/>
</dbReference>
<feature type="compositionally biased region" description="Basic and acidic residues" evidence="2">
    <location>
        <begin position="165"/>
        <end position="174"/>
    </location>
</feature>
<name>A0AAN6IGP6_9EURO</name>
<organism evidence="3 4">
    <name type="scientific">Exophiala viscosa</name>
    <dbReference type="NCBI Taxonomy" id="2486360"/>
    <lineage>
        <taxon>Eukaryota</taxon>
        <taxon>Fungi</taxon>
        <taxon>Dikarya</taxon>
        <taxon>Ascomycota</taxon>
        <taxon>Pezizomycotina</taxon>
        <taxon>Eurotiomycetes</taxon>
        <taxon>Chaetothyriomycetidae</taxon>
        <taxon>Chaetothyriales</taxon>
        <taxon>Herpotrichiellaceae</taxon>
        <taxon>Exophiala</taxon>
    </lineage>
</organism>
<dbReference type="GO" id="GO:1990871">
    <property type="term" value="C:Vma12-Vma22 assembly complex"/>
    <property type="evidence" value="ECO:0007669"/>
    <property type="project" value="TreeGrafter"/>
</dbReference>
<reference evidence="3" key="1">
    <citation type="journal article" date="2022" name="bioRxiv">
        <title>Deciphering the potential niche of two novel black yeast fungi from a biological soil crust based on their genomes, phenotypes, and melanin regulation.</title>
        <authorList>
            <consortium name="DOE Joint Genome Institute"/>
            <person name="Carr E.C."/>
            <person name="Barton Q."/>
            <person name="Grambo S."/>
            <person name="Sullivan M."/>
            <person name="Renfro C.M."/>
            <person name="Kuo A."/>
            <person name="Pangilinan J."/>
            <person name="Lipzen A."/>
            <person name="Keymanesh K."/>
            <person name="Savage E."/>
            <person name="Barry K."/>
            <person name="Grigoriev I.V."/>
            <person name="Riekhof W.R."/>
            <person name="Harris S.S."/>
        </authorList>
    </citation>
    <scope>NUCLEOTIDE SEQUENCE</scope>
    <source>
        <strain evidence="3">JF 03-4F</strain>
    </source>
</reference>
<feature type="compositionally biased region" description="Polar residues" evidence="2">
    <location>
        <begin position="152"/>
        <end position="164"/>
    </location>
</feature>
<feature type="region of interest" description="Disordered" evidence="2">
    <location>
        <begin position="1"/>
        <end position="25"/>
    </location>
</feature>
<protein>
    <recommendedName>
        <fullName evidence="1">Vacuolar ATPase assembly protein VMA22</fullName>
    </recommendedName>
</protein>
<dbReference type="GO" id="GO:0070072">
    <property type="term" value="P:vacuolar proton-transporting V-type ATPase complex assembly"/>
    <property type="evidence" value="ECO:0007669"/>
    <property type="project" value="InterPro"/>
</dbReference>
<dbReference type="AlphaFoldDB" id="A0AAN6IGP6"/>
<dbReference type="Proteomes" id="UP001203852">
    <property type="component" value="Unassembled WGS sequence"/>
</dbReference>
<comment type="caution">
    <text evidence="3">The sequence shown here is derived from an EMBL/GenBank/DDBJ whole genome shotgun (WGS) entry which is preliminary data.</text>
</comment>
<evidence type="ECO:0000256" key="1">
    <source>
        <dbReference type="ARBA" id="ARBA00093634"/>
    </source>
</evidence>
<dbReference type="PANTHER" id="PTHR31996">
    <property type="entry name" value="COILED-COIL DOMAIN-CONTAINING PROTEIN 115"/>
    <property type="match status" value="1"/>
</dbReference>
<evidence type="ECO:0000313" key="4">
    <source>
        <dbReference type="Proteomes" id="UP001203852"/>
    </source>
</evidence>
<proteinExistence type="predicted"/>
<dbReference type="Pfam" id="PF21730">
    <property type="entry name" value="Vma22_CCDC115"/>
    <property type="match status" value="1"/>
</dbReference>
<evidence type="ECO:0000313" key="3">
    <source>
        <dbReference type="EMBL" id="KAI1616390.1"/>
    </source>
</evidence>
<accession>A0AAN6IGP6</accession>
<evidence type="ECO:0000256" key="2">
    <source>
        <dbReference type="SAM" id="MobiDB-lite"/>
    </source>
</evidence>
<dbReference type="PANTHER" id="PTHR31996:SF2">
    <property type="entry name" value="COILED-COIL DOMAIN-CONTAINING PROTEIN 115"/>
    <property type="match status" value="1"/>
</dbReference>
<gene>
    <name evidence="3" type="ORF">EDD36DRAFT_134243</name>
</gene>
<feature type="compositionally biased region" description="Pro residues" evidence="2">
    <location>
        <begin position="1"/>
        <end position="12"/>
    </location>
</feature>
<dbReference type="InterPro" id="IPR040357">
    <property type="entry name" value="Vma22/CCDC115"/>
</dbReference>
<feature type="compositionally biased region" description="Polar residues" evidence="2">
    <location>
        <begin position="175"/>
        <end position="185"/>
    </location>
</feature>
<dbReference type="GO" id="GO:0051082">
    <property type="term" value="F:unfolded protein binding"/>
    <property type="evidence" value="ECO:0007669"/>
    <property type="project" value="TreeGrafter"/>
</dbReference>